<accession>A0A8S1INM2</accession>
<evidence type="ECO:0000313" key="2">
    <source>
        <dbReference type="EMBL" id="CAD7695347.1"/>
    </source>
</evidence>
<dbReference type="PANTHER" id="PTHR12126:SF16">
    <property type="entry name" value="MIOREX COMPLEX COMPONENT 2"/>
    <property type="match status" value="1"/>
</dbReference>
<dbReference type="Pfam" id="PF13460">
    <property type="entry name" value="NAD_binding_10"/>
    <property type="match status" value="1"/>
</dbReference>
<comment type="caution">
    <text evidence="2">The sequence shown here is derived from an EMBL/GenBank/DDBJ whole genome shotgun (WGS) entry which is preliminary data.</text>
</comment>
<evidence type="ECO:0000313" key="3">
    <source>
        <dbReference type="Proteomes" id="UP000708148"/>
    </source>
</evidence>
<reference evidence="2" key="1">
    <citation type="submission" date="2020-12" db="EMBL/GenBank/DDBJ databases">
        <authorList>
            <person name="Iha C."/>
        </authorList>
    </citation>
    <scope>NUCLEOTIDE SEQUENCE</scope>
</reference>
<evidence type="ECO:0000259" key="1">
    <source>
        <dbReference type="Pfam" id="PF13460"/>
    </source>
</evidence>
<keyword evidence="3" id="KW-1185">Reference proteome</keyword>
<organism evidence="2 3">
    <name type="scientific">Ostreobium quekettii</name>
    <dbReference type="NCBI Taxonomy" id="121088"/>
    <lineage>
        <taxon>Eukaryota</taxon>
        <taxon>Viridiplantae</taxon>
        <taxon>Chlorophyta</taxon>
        <taxon>core chlorophytes</taxon>
        <taxon>Ulvophyceae</taxon>
        <taxon>TCBD clade</taxon>
        <taxon>Bryopsidales</taxon>
        <taxon>Ostreobineae</taxon>
        <taxon>Ostreobiaceae</taxon>
        <taxon>Ostreobium</taxon>
    </lineage>
</organism>
<gene>
    <name evidence="2" type="ORF">OSTQU699_LOCUS708</name>
</gene>
<feature type="domain" description="NAD(P)-binding" evidence="1">
    <location>
        <begin position="96"/>
        <end position="226"/>
    </location>
</feature>
<dbReference type="PANTHER" id="PTHR12126">
    <property type="entry name" value="NADH-UBIQUINONE OXIDOREDUCTASE 39 KDA SUBUNIT-RELATED"/>
    <property type="match status" value="1"/>
</dbReference>
<dbReference type="EMBL" id="CAJHUC010000332">
    <property type="protein sequence ID" value="CAD7695347.1"/>
    <property type="molecule type" value="Genomic_DNA"/>
</dbReference>
<dbReference type="InterPro" id="IPR016040">
    <property type="entry name" value="NAD(P)-bd_dom"/>
</dbReference>
<dbReference type="OrthoDB" id="276721at2759"/>
<dbReference type="GO" id="GO:0005739">
    <property type="term" value="C:mitochondrion"/>
    <property type="evidence" value="ECO:0007669"/>
    <property type="project" value="TreeGrafter"/>
</dbReference>
<protein>
    <recommendedName>
        <fullName evidence="1">NAD(P)-binding domain-containing protein</fullName>
    </recommendedName>
</protein>
<dbReference type="InterPro" id="IPR036291">
    <property type="entry name" value="NAD(P)-bd_dom_sf"/>
</dbReference>
<dbReference type="GO" id="GO:0044877">
    <property type="term" value="F:protein-containing complex binding"/>
    <property type="evidence" value="ECO:0007669"/>
    <property type="project" value="TreeGrafter"/>
</dbReference>
<proteinExistence type="predicted"/>
<dbReference type="Proteomes" id="UP000708148">
    <property type="component" value="Unassembled WGS sequence"/>
</dbReference>
<name>A0A8S1INM2_9CHLO</name>
<dbReference type="AlphaFoldDB" id="A0A8S1INM2"/>
<dbReference type="Gene3D" id="3.40.50.720">
    <property type="entry name" value="NAD(P)-binding Rossmann-like Domain"/>
    <property type="match status" value="1"/>
</dbReference>
<sequence>MLNHLRSALSACRGRGHRACASGAEPLRGALGPAPHRCAGRCGQHRCGVVGVRHPHGPRRSFAAAAADDEGSADKMADAAGEAQADSGAPKMVVFGGNGFVGSRVCEQGVNMGLKVVSVSRSGRPGWLSAAWAGHVDWQKGDALEPASYSEILKGATAAVSCVGGFGTNEAMYRICGRANISAIDAAAAAGVKRFVFISVHDYKAPGFFLDGYFRGKLDAEKALQEKFGDNGVSLRPSLIHGTRNVSGFDIPLGAFFGPVEKGLNLIPNIQQLTELPVIGAALLPPVSVDAVGKAAATAAVDPSVPGGTMDVWAIAKYV</sequence>
<dbReference type="InterPro" id="IPR051207">
    <property type="entry name" value="ComplexI_NDUFA9_subunit"/>
</dbReference>
<dbReference type="SUPFAM" id="SSF51735">
    <property type="entry name" value="NAD(P)-binding Rossmann-fold domains"/>
    <property type="match status" value="1"/>
</dbReference>